<dbReference type="GeneID" id="26799027"/>
<organism evidence="1 2">
    <name type="scientific">Pseudomonas phage VCM</name>
    <dbReference type="NCBI Taxonomy" id="1729937"/>
    <lineage>
        <taxon>Viruses</taxon>
        <taxon>Duplodnaviria</taxon>
        <taxon>Heunggongvirae</taxon>
        <taxon>Uroviricota</taxon>
        <taxon>Caudoviricetes</taxon>
        <taxon>Vandenendeviridae</taxon>
        <taxon>Gorskivirinae</taxon>
        <taxon>Kremarvirus</taxon>
        <taxon>Kremarvirus VCM</taxon>
        <taxon>Otagovirus VCM</taxon>
    </lineage>
</organism>
<evidence type="ECO:0000313" key="2">
    <source>
        <dbReference type="Proteomes" id="UP000204441"/>
    </source>
</evidence>
<dbReference type="CDD" id="cd00085">
    <property type="entry name" value="HNHc"/>
    <property type="match status" value="1"/>
</dbReference>
<dbReference type="InterPro" id="IPR003615">
    <property type="entry name" value="HNH_nuc"/>
</dbReference>
<keyword evidence="2" id="KW-1185">Reference proteome</keyword>
<reference evidence="2" key="1">
    <citation type="submission" date="2015-10" db="EMBL/GenBank/DDBJ databases">
        <authorList>
            <person name="Millard A."/>
        </authorList>
    </citation>
    <scope>NUCLEOTIDE SEQUENCE [LARGE SCALE GENOMIC DNA]</scope>
</reference>
<dbReference type="Proteomes" id="UP000204441">
    <property type="component" value="Genome"/>
</dbReference>
<dbReference type="RefSeq" id="YP_009222656.1">
    <property type="nucleotide sequence ID" value="NC_029065.1"/>
</dbReference>
<evidence type="ECO:0008006" key="3">
    <source>
        <dbReference type="Google" id="ProtNLM"/>
    </source>
</evidence>
<accession>A0A0S4KW85</accession>
<dbReference type="OrthoDB" id="14882at10239"/>
<dbReference type="EMBL" id="LN887844">
    <property type="protein sequence ID" value="CUR44277.1"/>
    <property type="molecule type" value="Genomic_DNA"/>
</dbReference>
<protein>
    <recommendedName>
        <fullName evidence="3">HNH endonuclease</fullName>
    </recommendedName>
</protein>
<sequence length="184" mass="21411">MSEYKPWEEYPEIWKTESAYLSWIRGGIRRYLWSKNPVKLEFVKSARKMITNPNVKLRKGRPKVWGGVCEICGKEHIMKNMEVDHKTGEHSLKKVSDIQKFVEGIVFVRKEDLAFLCKPCHKIKTLAERQGMSHEDAAIEKEAITICKGTATEVKSWITKRGEVPARLVKERREQVTRLLKEGK</sequence>
<name>A0A0S4KW85_9CAUD</name>
<proteinExistence type="predicted"/>
<evidence type="ECO:0000313" key="1">
    <source>
        <dbReference type="EMBL" id="CUR44277.1"/>
    </source>
</evidence>
<dbReference type="KEGG" id="vg:26799027"/>
<gene>
    <name evidence="1" type="ORF">VCM_00058</name>
</gene>